<organism evidence="1 2">
    <name type="scientific">Stylonychia lemnae</name>
    <name type="common">Ciliate</name>
    <dbReference type="NCBI Taxonomy" id="5949"/>
    <lineage>
        <taxon>Eukaryota</taxon>
        <taxon>Sar</taxon>
        <taxon>Alveolata</taxon>
        <taxon>Ciliophora</taxon>
        <taxon>Intramacronucleata</taxon>
        <taxon>Spirotrichea</taxon>
        <taxon>Stichotrichia</taxon>
        <taxon>Sporadotrichida</taxon>
        <taxon>Oxytrichidae</taxon>
        <taxon>Stylonychinae</taxon>
        <taxon>Stylonychia</taxon>
    </lineage>
</organism>
<sequence length="588" mass="68056">MLRPQLHSYQQSDANSIYSSLNQSVMINSSQDQLKAKITGPLSILDFRKIQRPANTSQQVTALFAEQRKDSIKSRNSTNGNNSKGSVLKSSFFDQMQNVCLLSCLALQQSQNNSNFPQEIESPPLSERNESKSSNHIQFFLDQAKRQTFEKLKVPNSQQLLGIQGFQSNFGESLTNLSDIELSHINHDVSHFRHSSDHDNLRESFSFMPIDSNSHNLNIQSKIFENIPINRASFEEQFNKLKYEEERTQRTIATIVDVFANDNKYCRNSKKHKKQTKFTINLDSNLGVNQEVDSFLNYQHHVDSDDDIQSVIGKDQGMRRLDELFNLQQFDEPLNSSQKSQVTSDQQRLERCVKILNDKPQYNETKILKKSKFKQDQIIQKVQKMQNSNNPQRINMKRRANFNQSPNDKVVINRNQIHLKLKEDYQSQVGDSSFGSITLFKNNVSSSDKKESKQAAQQIFPIYQDSEFGLDDSLVQDCLSETNEEQDYETDEETISDQRRELINESKIIQEICGSLNPDALRIFIVNSSIEDRVARPCLFDRQGKMKDYQIYSTERDEDGLFSAVREDEIFNQLYDNDERTPYFNCII</sequence>
<dbReference type="InParanoid" id="A0A078ARD1"/>
<gene>
    <name evidence="1" type="primary">Contig13790.g14705</name>
    <name evidence="1" type="ORF">STYLEM_12832</name>
</gene>
<dbReference type="EMBL" id="CCKQ01012171">
    <property type="protein sequence ID" value="CDW83782.1"/>
    <property type="molecule type" value="Genomic_DNA"/>
</dbReference>
<evidence type="ECO:0000313" key="2">
    <source>
        <dbReference type="Proteomes" id="UP000039865"/>
    </source>
</evidence>
<evidence type="ECO:0000313" key="1">
    <source>
        <dbReference type="EMBL" id="CDW83782.1"/>
    </source>
</evidence>
<protein>
    <submittedName>
        <fullName evidence="1">Uncharacterized protein</fullName>
    </submittedName>
</protein>
<dbReference type="AlphaFoldDB" id="A0A078ARD1"/>
<name>A0A078ARD1_STYLE</name>
<reference evidence="1 2" key="1">
    <citation type="submission" date="2014-06" db="EMBL/GenBank/DDBJ databases">
        <authorList>
            <person name="Swart Estienne"/>
        </authorList>
    </citation>
    <scope>NUCLEOTIDE SEQUENCE [LARGE SCALE GENOMIC DNA]</scope>
    <source>
        <strain evidence="1 2">130c</strain>
    </source>
</reference>
<keyword evidence="2" id="KW-1185">Reference proteome</keyword>
<proteinExistence type="predicted"/>
<dbReference type="Proteomes" id="UP000039865">
    <property type="component" value="Unassembled WGS sequence"/>
</dbReference>
<accession>A0A078ARD1</accession>